<sequence>MTAAQSLDEPGCNTDDMLMVHGLMRLVFRDAEKLVRAAGPGDPERASTLGQHVLEIADGLHRHHTGEDQLLWDQLSSKSPGCAIHVGLMKRQHAAMGEALDRAEEAAAAWQRQPDEAHRAAVLASLENVNALLNEHLGDEERLILPTAGQVFTQREWNRLGDHGRAAIPKNRMFIQLGFILDSMPPDVGRQFLAEALPAPARVLYRLIGRRQYIAHRRRVYGALA</sequence>
<evidence type="ECO:0000313" key="2">
    <source>
        <dbReference type="EMBL" id="MFC0681698.1"/>
    </source>
</evidence>
<dbReference type="Proteomes" id="UP001589896">
    <property type="component" value="Unassembled WGS sequence"/>
</dbReference>
<dbReference type="Gene3D" id="1.20.120.520">
    <property type="entry name" value="nmb1532 protein domain like"/>
    <property type="match status" value="1"/>
</dbReference>
<feature type="domain" description="Hemerythrin-like" evidence="1">
    <location>
        <begin position="15"/>
        <end position="147"/>
    </location>
</feature>
<dbReference type="InterPro" id="IPR012312">
    <property type="entry name" value="Hemerythrin-like"/>
</dbReference>
<dbReference type="RefSeq" id="WP_386674792.1">
    <property type="nucleotide sequence ID" value="NZ_JBHLTG010000009.1"/>
</dbReference>
<dbReference type="CDD" id="cd12108">
    <property type="entry name" value="Hr-like"/>
    <property type="match status" value="1"/>
</dbReference>
<reference evidence="2 3" key="1">
    <citation type="submission" date="2024-09" db="EMBL/GenBank/DDBJ databases">
        <authorList>
            <person name="Sun Q."/>
            <person name="Mori K."/>
        </authorList>
    </citation>
    <scope>NUCLEOTIDE SEQUENCE [LARGE SCALE GENOMIC DNA]</scope>
    <source>
        <strain evidence="2 3">KCTC 23076</strain>
    </source>
</reference>
<name>A0ABV6S0N1_9GAMM</name>
<dbReference type="EMBL" id="JBHLTG010000009">
    <property type="protein sequence ID" value="MFC0681698.1"/>
    <property type="molecule type" value="Genomic_DNA"/>
</dbReference>
<proteinExistence type="predicted"/>
<organism evidence="2 3">
    <name type="scientific">Lysobacter korlensis</name>
    <dbReference type="NCBI Taxonomy" id="553636"/>
    <lineage>
        <taxon>Bacteria</taxon>
        <taxon>Pseudomonadati</taxon>
        <taxon>Pseudomonadota</taxon>
        <taxon>Gammaproteobacteria</taxon>
        <taxon>Lysobacterales</taxon>
        <taxon>Lysobacteraceae</taxon>
        <taxon>Lysobacter</taxon>
    </lineage>
</organism>
<accession>A0ABV6S0N1</accession>
<dbReference type="Pfam" id="PF01814">
    <property type="entry name" value="Hemerythrin"/>
    <property type="match status" value="1"/>
</dbReference>
<gene>
    <name evidence="2" type="ORF">ACFFGH_28030</name>
</gene>
<comment type="caution">
    <text evidence="2">The sequence shown here is derived from an EMBL/GenBank/DDBJ whole genome shotgun (WGS) entry which is preliminary data.</text>
</comment>
<evidence type="ECO:0000313" key="3">
    <source>
        <dbReference type="Proteomes" id="UP001589896"/>
    </source>
</evidence>
<protein>
    <submittedName>
        <fullName evidence="2">Hemerythrin domain-containing protein</fullName>
    </submittedName>
</protein>
<evidence type="ECO:0000259" key="1">
    <source>
        <dbReference type="Pfam" id="PF01814"/>
    </source>
</evidence>
<keyword evidence="3" id="KW-1185">Reference proteome</keyword>